<sequence>MKNNSTKYLKISMFGEFSIKNEHHSLTASKQSGLTSFLLLGYLFSNKGNDITSDMLIDVLWPEGESNNPQGALRTLLHRTKKLLQPFFPGEDVELLTKNNNIYTWNPDIRLYIDIFEFEKSAHRAFREPDQTKQFELLEKANALYKGDFLPMFSHHSWVMFRNNYYGNLFIKTVNLICYHLSQEKEYEKTLELCNKALDYSPSTDETLHKQKIFTLLNLGRAQTALEYYYSLLALFNNSYGLDITESMADVYEAILSSMPNQFQTLSSLDETLRSRKVVSGSFYCNFDIFQNIYQINLRSARRTRSRYYLVLLTLNESDERSIITEDLKEEMDILHTIMQKKLRSNDVYTKSSICQYSLIINSPNEGGAEVIRHRIEDSYLKKRKHPNIELHVDFKEIV</sequence>
<name>A0ABT1E7J1_9FIRM</name>
<dbReference type="Gene3D" id="1.10.10.10">
    <property type="entry name" value="Winged helix-like DNA-binding domain superfamily/Winged helix DNA-binding domain"/>
    <property type="match status" value="1"/>
</dbReference>
<organism evidence="2 3">
    <name type="scientific">Aequitasia blattaphilus</name>
    <dbReference type="NCBI Taxonomy" id="2949332"/>
    <lineage>
        <taxon>Bacteria</taxon>
        <taxon>Bacillati</taxon>
        <taxon>Bacillota</taxon>
        <taxon>Clostridia</taxon>
        <taxon>Lachnospirales</taxon>
        <taxon>Lachnospiraceae</taxon>
        <taxon>Aequitasia</taxon>
    </lineage>
</organism>
<feature type="domain" description="Bacterial transcriptional activator" evidence="1">
    <location>
        <begin position="113"/>
        <end position="256"/>
    </location>
</feature>
<comment type="caution">
    <text evidence="2">The sequence shown here is derived from an EMBL/GenBank/DDBJ whole genome shotgun (WGS) entry which is preliminary data.</text>
</comment>
<dbReference type="SMART" id="SM01043">
    <property type="entry name" value="BTAD"/>
    <property type="match status" value="1"/>
</dbReference>
<gene>
    <name evidence="2" type="ORF">NK125_05115</name>
</gene>
<dbReference type="Proteomes" id="UP001523566">
    <property type="component" value="Unassembled WGS sequence"/>
</dbReference>
<dbReference type="InterPro" id="IPR011990">
    <property type="entry name" value="TPR-like_helical_dom_sf"/>
</dbReference>
<reference evidence="2 3" key="1">
    <citation type="journal article" date="2022" name="Genome Biol. Evol.">
        <title>Host diet, physiology and behaviors set the stage for Lachnospiraceae cladogenesis.</title>
        <authorList>
            <person name="Vera-Ponce De Leon A."/>
            <person name="Schneider M."/>
            <person name="Jahnes B.C."/>
            <person name="Sadowski V."/>
            <person name="Camuy-Velez L.A."/>
            <person name="Duan J."/>
            <person name="Sabree Z.L."/>
        </authorList>
    </citation>
    <scope>NUCLEOTIDE SEQUENCE [LARGE SCALE GENOMIC DNA]</scope>
    <source>
        <strain evidence="2 3">PAL113</strain>
    </source>
</reference>
<evidence type="ECO:0000313" key="3">
    <source>
        <dbReference type="Proteomes" id="UP001523566"/>
    </source>
</evidence>
<dbReference type="InterPro" id="IPR036388">
    <property type="entry name" value="WH-like_DNA-bd_sf"/>
</dbReference>
<evidence type="ECO:0000313" key="2">
    <source>
        <dbReference type="EMBL" id="MCP1101795.1"/>
    </source>
</evidence>
<keyword evidence="3" id="KW-1185">Reference proteome</keyword>
<accession>A0ABT1E7J1</accession>
<dbReference type="EMBL" id="JAMZFW010000005">
    <property type="protein sequence ID" value="MCP1101795.1"/>
    <property type="molecule type" value="Genomic_DNA"/>
</dbReference>
<evidence type="ECO:0000259" key="1">
    <source>
        <dbReference type="SMART" id="SM01043"/>
    </source>
</evidence>
<protein>
    <recommendedName>
        <fullName evidence="1">Bacterial transcriptional activator domain-containing protein</fullName>
    </recommendedName>
</protein>
<dbReference type="PANTHER" id="PTHR35807:SF3">
    <property type="entry name" value="BLL5740 PROTEIN"/>
    <property type="match status" value="1"/>
</dbReference>
<dbReference type="SUPFAM" id="SSF46894">
    <property type="entry name" value="C-terminal effector domain of the bipartite response regulators"/>
    <property type="match status" value="1"/>
</dbReference>
<proteinExistence type="predicted"/>
<dbReference type="RefSeq" id="WP_262065581.1">
    <property type="nucleotide sequence ID" value="NZ_JAMXOD010000005.1"/>
</dbReference>
<dbReference type="PANTHER" id="PTHR35807">
    <property type="entry name" value="TRANSCRIPTIONAL REGULATOR REDD-RELATED"/>
    <property type="match status" value="1"/>
</dbReference>
<dbReference type="InterPro" id="IPR005158">
    <property type="entry name" value="BTAD"/>
</dbReference>
<dbReference type="Pfam" id="PF03704">
    <property type="entry name" value="BTAD"/>
    <property type="match status" value="1"/>
</dbReference>
<dbReference type="InterPro" id="IPR016032">
    <property type="entry name" value="Sig_transdc_resp-reg_C-effctor"/>
</dbReference>
<dbReference type="Gene3D" id="1.25.40.10">
    <property type="entry name" value="Tetratricopeptide repeat domain"/>
    <property type="match status" value="1"/>
</dbReference>
<dbReference type="InterPro" id="IPR051677">
    <property type="entry name" value="AfsR-DnrI-RedD_regulator"/>
</dbReference>
<dbReference type="SUPFAM" id="SSF48452">
    <property type="entry name" value="TPR-like"/>
    <property type="match status" value="1"/>
</dbReference>